<evidence type="ECO:0000256" key="2">
    <source>
        <dbReference type="SAM" id="SignalP"/>
    </source>
</evidence>
<keyword evidence="4" id="KW-1185">Reference proteome</keyword>
<reference evidence="3 4" key="1">
    <citation type="submission" date="2019-04" db="EMBL/GenBank/DDBJ databases">
        <authorList>
            <person name="Feng G."/>
            <person name="Zhang J."/>
            <person name="Zhu H."/>
        </authorList>
    </citation>
    <scope>NUCLEOTIDE SEQUENCE [LARGE SCALE GENOMIC DNA]</scope>
    <source>
        <strain evidence="3 4">JCM 19491</strain>
    </source>
</reference>
<dbReference type="OrthoDB" id="886248at2"/>
<name>A0A4Z0MSI1_9BACT</name>
<keyword evidence="2" id="KW-0732">Signal</keyword>
<dbReference type="AlphaFoldDB" id="A0A4Z0MSI1"/>
<dbReference type="EMBL" id="SRKZ01000001">
    <property type="protein sequence ID" value="TGD82631.1"/>
    <property type="molecule type" value="Genomic_DNA"/>
</dbReference>
<sequence length="155" mass="17869">MKKQLFSLALLLSLGTSFVASAAPVLLGQDHDKISRSDHGRRGGKDNAQDRQRRQDELARDLDLNAKQKGKLEKIFQDQHQQMQALRNRKGLDRSKMMSEAQDIRKSTDKKLKSALTKAQYAKLEAKRQERHRDMGQRNGWQQNGRRDFGGQRRS</sequence>
<feature type="region of interest" description="Disordered" evidence="1">
    <location>
        <begin position="79"/>
        <end position="155"/>
    </location>
</feature>
<feature type="region of interest" description="Disordered" evidence="1">
    <location>
        <begin position="33"/>
        <end position="64"/>
    </location>
</feature>
<accession>A0A4Z0MSI1</accession>
<feature type="compositionally biased region" description="Basic and acidic residues" evidence="1">
    <location>
        <begin position="145"/>
        <end position="155"/>
    </location>
</feature>
<feature type="compositionally biased region" description="Basic and acidic residues" evidence="1">
    <location>
        <begin position="90"/>
        <end position="112"/>
    </location>
</feature>
<feature type="signal peptide" evidence="2">
    <location>
        <begin position="1"/>
        <end position="22"/>
    </location>
</feature>
<gene>
    <name evidence="3" type="ORF">EU557_02270</name>
</gene>
<evidence type="ECO:0000313" key="3">
    <source>
        <dbReference type="EMBL" id="TGD82631.1"/>
    </source>
</evidence>
<organism evidence="3 4">
    <name type="scientific">Hymenobacter wooponensis</name>
    <dbReference type="NCBI Taxonomy" id="1525360"/>
    <lineage>
        <taxon>Bacteria</taxon>
        <taxon>Pseudomonadati</taxon>
        <taxon>Bacteroidota</taxon>
        <taxon>Cytophagia</taxon>
        <taxon>Cytophagales</taxon>
        <taxon>Hymenobacteraceae</taxon>
        <taxon>Hymenobacter</taxon>
    </lineage>
</organism>
<protein>
    <recommendedName>
        <fullName evidence="5">DUF4890 domain-containing protein</fullName>
    </recommendedName>
</protein>
<evidence type="ECO:0000256" key="1">
    <source>
        <dbReference type="SAM" id="MobiDB-lite"/>
    </source>
</evidence>
<evidence type="ECO:0008006" key="5">
    <source>
        <dbReference type="Google" id="ProtNLM"/>
    </source>
</evidence>
<feature type="chain" id="PRO_5021394073" description="DUF4890 domain-containing protein" evidence="2">
    <location>
        <begin position="23"/>
        <end position="155"/>
    </location>
</feature>
<evidence type="ECO:0000313" key="4">
    <source>
        <dbReference type="Proteomes" id="UP000298284"/>
    </source>
</evidence>
<proteinExistence type="predicted"/>
<comment type="caution">
    <text evidence="3">The sequence shown here is derived from an EMBL/GenBank/DDBJ whole genome shotgun (WGS) entry which is preliminary data.</text>
</comment>
<feature type="compositionally biased region" description="Basic and acidic residues" evidence="1">
    <location>
        <begin position="124"/>
        <end position="136"/>
    </location>
</feature>
<dbReference type="Proteomes" id="UP000298284">
    <property type="component" value="Unassembled WGS sequence"/>
</dbReference>
<dbReference type="RefSeq" id="WP_135528791.1">
    <property type="nucleotide sequence ID" value="NZ_SRKZ01000001.1"/>
</dbReference>